<reference evidence="2" key="1">
    <citation type="submission" date="2022-11" db="UniProtKB">
        <authorList>
            <consortium name="WormBaseParasite"/>
        </authorList>
    </citation>
    <scope>IDENTIFICATION</scope>
</reference>
<proteinExistence type="predicted"/>
<evidence type="ECO:0000313" key="2">
    <source>
        <dbReference type="WBParaSite" id="PDA_v2.g26944.t1"/>
    </source>
</evidence>
<keyword evidence="1" id="KW-1185">Reference proteome</keyword>
<protein>
    <submittedName>
        <fullName evidence="2">Uncharacterized protein</fullName>
    </submittedName>
</protein>
<name>A0A914Q6B8_9BILA</name>
<dbReference type="Proteomes" id="UP000887578">
    <property type="component" value="Unplaced"/>
</dbReference>
<organism evidence="1 2">
    <name type="scientific">Panagrolaimus davidi</name>
    <dbReference type="NCBI Taxonomy" id="227884"/>
    <lineage>
        <taxon>Eukaryota</taxon>
        <taxon>Metazoa</taxon>
        <taxon>Ecdysozoa</taxon>
        <taxon>Nematoda</taxon>
        <taxon>Chromadorea</taxon>
        <taxon>Rhabditida</taxon>
        <taxon>Tylenchina</taxon>
        <taxon>Panagrolaimomorpha</taxon>
        <taxon>Panagrolaimoidea</taxon>
        <taxon>Panagrolaimidae</taxon>
        <taxon>Panagrolaimus</taxon>
    </lineage>
</organism>
<accession>A0A914Q6B8</accession>
<dbReference type="WBParaSite" id="PDA_v2.g26944.t1">
    <property type="protein sequence ID" value="PDA_v2.g26944.t1"/>
    <property type="gene ID" value="PDA_v2.g26944"/>
</dbReference>
<evidence type="ECO:0000313" key="1">
    <source>
        <dbReference type="Proteomes" id="UP000887578"/>
    </source>
</evidence>
<dbReference type="AlphaFoldDB" id="A0A914Q6B8"/>
<sequence length="87" mass="10509">MRNGRKEFLMTTQETFQSNEHIVRQDKNRIKVCFPKFTIKRSLKNSENGKITIRVYTNDLKKSLRIRICSEHNSFHVEHLFEKKISR</sequence>